<name>A0AAU9VA18_EUPED</name>
<accession>A0AAU9VA18</accession>
<dbReference type="Proteomes" id="UP001153954">
    <property type="component" value="Unassembled WGS sequence"/>
</dbReference>
<proteinExistence type="predicted"/>
<evidence type="ECO:0000313" key="3">
    <source>
        <dbReference type="Proteomes" id="UP001153954"/>
    </source>
</evidence>
<organism evidence="2 3">
    <name type="scientific">Euphydryas editha</name>
    <name type="common">Edith's checkerspot</name>
    <dbReference type="NCBI Taxonomy" id="104508"/>
    <lineage>
        <taxon>Eukaryota</taxon>
        <taxon>Metazoa</taxon>
        <taxon>Ecdysozoa</taxon>
        <taxon>Arthropoda</taxon>
        <taxon>Hexapoda</taxon>
        <taxon>Insecta</taxon>
        <taxon>Pterygota</taxon>
        <taxon>Neoptera</taxon>
        <taxon>Endopterygota</taxon>
        <taxon>Lepidoptera</taxon>
        <taxon>Glossata</taxon>
        <taxon>Ditrysia</taxon>
        <taxon>Papilionoidea</taxon>
        <taxon>Nymphalidae</taxon>
        <taxon>Nymphalinae</taxon>
        <taxon>Euphydryas</taxon>
    </lineage>
</organism>
<dbReference type="EMBL" id="CAKOGL010000030">
    <property type="protein sequence ID" value="CAH2106954.1"/>
    <property type="molecule type" value="Genomic_DNA"/>
</dbReference>
<gene>
    <name evidence="2" type="ORF">EEDITHA_LOCUS21027</name>
</gene>
<feature type="signal peptide" evidence="1">
    <location>
        <begin position="1"/>
        <end position="17"/>
    </location>
</feature>
<protein>
    <submittedName>
        <fullName evidence="2">Uncharacterized protein</fullName>
    </submittedName>
</protein>
<dbReference type="AlphaFoldDB" id="A0AAU9VA18"/>
<reference evidence="2" key="1">
    <citation type="submission" date="2022-03" db="EMBL/GenBank/DDBJ databases">
        <authorList>
            <person name="Tunstrom K."/>
        </authorList>
    </citation>
    <scope>NUCLEOTIDE SEQUENCE</scope>
</reference>
<keyword evidence="1" id="KW-0732">Signal</keyword>
<evidence type="ECO:0000313" key="2">
    <source>
        <dbReference type="EMBL" id="CAH2106954.1"/>
    </source>
</evidence>
<sequence>MILEIQLCLAFVHFVHGNDLDIIVKLDPKQIVDTLQSQTSLKYLTKLAELFAKTAAKIFINEIKKKEHLIKEDSVVSDSKTNRVHKPMHVNQYILNEEKAYKLLEEPLPDGDNLGWHSTELSDEEERKEKNKAAPLYGLAKVNGIYVL</sequence>
<keyword evidence="3" id="KW-1185">Reference proteome</keyword>
<evidence type="ECO:0000256" key="1">
    <source>
        <dbReference type="SAM" id="SignalP"/>
    </source>
</evidence>
<comment type="caution">
    <text evidence="2">The sequence shown here is derived from an EMBL/GenBank/DDBJ whole genome shotgun (WGS) entry which is preliminary data.</text>
</comment>
<feature type="chain" id="PRO_5043448806" evidence="1">
    <location>
        <begin position="18"/>
        <end position="148"/>
    </location>
</feature>